<organism evidence="7 8">
    <name type="scientific">Phialemonium atrogriseum</name>
    <dbReference type="NCBI Taxonomy" id="1093897"/>
    <lineage>
        <taxon>Eukaryota</taxon>
        <taxon>Fungi</taxon>
        <taxon>Dikarya</taxon>
        <taxon>Ascomycota</taxon>
        <taxon>Pezizomycotina</taxon>
        <taxon>Sordariomycetes</taxon>
        <taxon>Sordariomycetidae</taxon>
        <taxon>Cephalothecales</taxon>
        <taxon>Cephalothecaceae</taxon>
        <taxon>Phialemonium</taxon>
    </lineage>
</organism>
<gene>
    <name evidence="7" type="ORF">QBC33DRAFT_576623</name>
</gene>
<dbReference type="InterPro" id="IPR036264">
    <property type="entry name" value="Bact_exopeptidase_dim_dom"/>
</dbReference>
<keyword evidence="8" id="KW-1185">Reference proteome</keyword>
<evidence type="ECO:0000313" key="8">
    <source>
        <dbReference type="Proteomes" id="UP001244011"/>
    </source>
</evidence>
<evidence type="ECO:0000256" key="1">
    <source>
        <dbReference type="ARBA" id="ARBA00001947"/>
    </source>
</evidence>
<evidence type="ECO:0000256" key="3">
    <source>
        <dbReference type="ARBA" id="ARBA00022723"/>
    </source>
</evidence>
<name>A0AAJ0FJ39_9PEZI</name>
<dbReference type="CDD" id="cd05652">
    <property type="entry name" value="M20_ArgE_DapE-like_fungal"/>
    <property type="match status" value="1"/>
</dbReference>
<dbReference type="PANTHER" id="PTHR43808">
    <property type="entry name" value="ACETYLORNITHINE DEACETYLASE"/>
    <property type="match status" value="1"/>
</dbReference>
<keyword evidence="5" id="KW-0862">Zinc</keyword>
<keyword evidence="4" id="KW-0378">Hydrolase</keyword>
<sequence length="385" mass="40550">MGGLVLHSGSTPSPPPYRDDLLSLHKSLVSIPSTTGTEHAVGNFLVDYLAARSYTTQQQPLPPLNNTPPGADRFNVLAWPGPNPDPDPRPRVLITSHIDVVPPHIPYRIDDSGLGPDSRISGRGSVDAKASVAAQVVALEQLLAAGEVRPGDAMLLFVVGEETTGEGMRRFSEGAAPARGFDAVIFGEPTENKLACGHKGHAACAIDAVGRAGHSGYPWLGKSANEVLVRALVRVLDADLGSSDRFGNTTVNLGVIAGGVAANVIPDRASATLALRIAAGDQETGFDIVKGRIEEILKDTDEEALSMECTNGYGPIECNCDVDGFESIIVNYGTDAANLAGDHVRYLYGPGDILVAHGDDEALQVRDLEAAVEGYKKLIKHALRA</sequence>
<dbReference type="InterPro" id="IPR011650">
    <property type="entry name" value="Peptidase_M20_dimer"/>
</dbReference>
<dbReference type="InterPro" id="IPR001261">
    <property type="entry name" value="ArgE/DapE_CS"/>
</dbReference>
<dbReference type="GO" id="GO:0046872">
    <property type="term" value="F:metal ion binding"/>
    <property type="evidence" value="ECO:0007669"/>
    <property type="project" value="UniProtKB-KW"/>
</dbReference>
<comment type="caution">
    <text evidence="7">The sequence shown here is derived from an EMBL/GenBank/DDBJ whole genome shotgun (WGS) entry which is preliminary data.</text>
</comment>
<proteinExistence type="inferred from homology"/>
<dbReference type="SUPFAM" id="SSF55031">
    <property type="entry name" value="Bacterial exopeptidase dimerisation domain"/>
    <property type="match status" value="1"/>
</dbReference>
<dbReference type="Gene3D" id="3.40.630.10">
    <property type="entry name" value="Zn peptidases"/>
    <property type="match status" value="1"/>
</dbReference>
<evidence type="ECO:0000256" key="5">
    <source>
        <dbReference type="ARBA" id="ARBA00022833"/>
    </source>
</evidence>
<dbReference type="SUPFAM" id="SSF53187">
    <property type="entry name" value="Zn-dependent exopeptidases"/>
    <property type="match status" value="1"/>
</dbReference>
<dbReference type="Proteomes" id="UP001244011">
    <property type="component" value="Unassembled WGS sequence"/>
</dbReference>
<evidence type="ECO:0000313" key="7">
    <source>
        <dbReference type="EMBL" id="KAK1770231.1"/>
    </source>
</evidence>
<dbReference type="AlphaFoldDB" id="A0AAJ0FJ39"/>
<dbReference type="PANTHER" id="PTHR43808:SF30">
    <property type="entry name" value="ACETYLORNITHINE DEACETYLASE"/>
    <property type="match status" value="1"/>
</dbReference>
<dbReference type="EMBL" id="MU839001">
    <property type="protein sequence ID" value="KAK1770231.1"/>
    <property type="molecule type" value="Genomic_DNA"/>
</dbReference>
<dbReference type="Gene3D" id="3.30.70.360">
    <property type="match status" value="1"/>
</dbReference>
<evidence type="ECO:0000256" key="4">
    <source>
        <dbReference type="ARBA" id="ARBA00022801"/>
    </source>
</evidence>
<feature type="domain" description="Peptidase M20 dimerisation" evidence="6">
    <location>
        <begin position="197"/>
        <end position="302"/>
    </location>
</feature>
<dbReference type="GO" id="GO:0016787">
    <property type="term" value="F:hydrolase activity"/>
    <property type="evidence" value="ECO:0007669"/>
    <property type="project" value="UniProtKB-KW"/>
</dbReference>
<dbReference type="Pfam" id="PF07687">
    <property type="entry name" value="M20_dimer"/>
    <property type="match status" value="1"/>
</dbReference>
<comment type="cofactor">
    <cofactor evidence="1">
        <name>Zn(2+)</name>
        <dbReference type="ChEBI" id="CHEBI:29105"/>
    </cofactor>
</comment>
<keyword evidence="3" id="KW-0479">Metal-binding</keyword>
<comment type="similarity">
    <text evidence="2">Belongs to the peptidase M20A family.</text>
</comment>
<evidence type="ECO:0000256" key="2">
    <source>
        <dbReference type="ARBA" id="ARBA00006247"/>
    </source>
</evidence>
<accession>A0AAJ0FJ39</accession>
<reference evidence="7" key="1">
    <citation type="submission" date="2023-06" db="EMBL/GenBank/DDBJ databases">
        <title>Genome-scale phylogeny and comparative genomics of the fungal order Sordariales.</title>
        <authorList>
            <consortium name="Lawrence Berkeley National Laboratory"/>
            <person name="Hensen N."/>
            <person name="Bonometti L."/>
            <person name="Westerberg I."/>
            <person name="Brannstrom I.O."/>
            <person name="Guillou S."/>
            <person name="Cros-Aarteil S."/>
            <person name="Calhoun S."/>
            <person name="Haridas S."/>
            <person name="Kuo A."/>
            <person name="Mondo S."/>
            <person name="Pangilinan J."/>
            <person name="Riley R."/>
            <person name="Labutti K."/>
            <person name="Andreopoulos B."/>
            <person name="Lipzen A."/>
            <person name="Chen C."/>
            <person name="Yanf M."/>
            <person name="Daum C."/>
            <person name="Ng V."/>
            <person name="Clum A."/>
            <person name="Steindorff A."/>
            <person name="Ohm R."/>
            <person name="Martin F."/>
            <person name="Silar P."/>
            <person name="Natvig D."/>
            <person name="Lalanne C."/>
            <person name="Gautier V."/>
            <person name="Ament-Velasquez S.L."/>
            <person name="Kruys A."/>
            <person name="Hutchinson M.I."/>
            <person name="Powell A.J."/>
            <person name="Barry K."/>
            <person name="Miller A.N."/>
            <person name="Grigoriev I.V."/>
            <person name="Debuchy R."/>
            <person name="Gladieux P."/>
            <person name="Thoren M.H."/>
            <person name="Johannesson H."/>
        </authorList>
    </citation>
    <scope>NUCLEOTIDE SEQUENCE</scope>
    <source>
        <strain evidence="7">8032-3</strain>
    </source>
</reference>
<dbReference type="GeneID" id="85314110"/>
<dbReference type="RefSeq" id="XP_060286444.1">
    <property type="nucleotide sequence ID" value="XM_060430923.1"/>
</dbReference>
<dbReference type="PROSITE" id="PS00758">
    <property type="entry name" value="ARGE_DAPE_CPG2_1"/>
    <property type="match status" value="1"/>
</dbReference>
<protein>
    <submittedName>
        <fullName evidence="7">Zn-dependent exopeptidase</fullName>
    </submittedName>
</protein>
<evidence type="ECO:0000259" key="6">
    <source>
        <dbReference type="Pfam" id="PF07687"/>
    </source>
</evidence>
<dbReference type="InterPro" id="IPR050072">
    <property type="entry name" value="Peptidase_M20A"/>
</dbReference>